<dbReference type="Gene3D" id="1.10.3730.20">
    <property type="match status" value="1"/>
</dbReference>
<name>A0ABP7GGI5_9ACTN</name>
<organism evidence="9 10">
    <name type="scientific">Streptomyces tremellae</name>
    <dbReference type="NCBI Taxonomy" id="1124239"/>
    <lineage>
        <taxon>Bacteria</taxon>
        <taxon>Bacillati</taxon>
        <taxon>Actinomycetota</taxon>
        <taxon>Actinomycetes</taxon>
        <taxon>Kitasatosporales</taxon>
        <taxon>Streptomycetaceae</taxon>
        <taxon>Streptomyces</taxon>
    </lineage>
</organism>
<keyword evidence="4 7" id="KW-1133">Transmembrane helix</keyword>
<evidence type="ECO:0000256" key="1">
    <source>
        <dbReference type="ARBA" id="ARBA00004141"/>
    </source>
</evidence>
<keyword evidence="10" id="KW-1185">Reference proteome</keyword>
<feature type="transmembrane region" description="Helical" evidence="7">
    <location>
        <begin position="156"/>
        <end position="173"/>
    </location>
</feature>
<feature type="transmembrane region" description="Helical" evidence="7">
    <location>
        <begin position="67"/>
        <end position="88"/>
    </location>
</feature>
<evidence type="ECO:0000256" key="5">
    <source>
        <dbReference type="ARBA" id="ARBA00023136"/>
    </source>
</evidence>
<proteinExistence type="inferred from homology"/>
<dbReference type="PANTHER" id="PTHR32322">
    <property type="entry name" value="INNER MEMBRANE TRANSPORTER"/>
    <property type="match status" value="1"/>
</dbReference>
<feature type="transmembrane region" description="Helical" evidence="7">
    <location>
        <begin position="36"/>
        <end position="55"/>
    </location>
</feature>
<dbReference type="EMBL" id="BAABEP010000107">
    <property type="protein sequence ID" value="GAA3763201.1"/>
    <property type="molecule type" value="Genomic_DNA"/>
</dbReference>
<feature type="transmembrane region" description="Helical" evidence="7">
    <location>
        <begin position="216"/>
        <end position="234"/>
    </location>
</feature>
<comment type="subcellular location">
    <subcellularLocation>
        <location evidence="1">Membrane</location>
        <topology evidence="1">Multi-pass membrane protein</topology>
    </subcellularLocation>
</comment>
<feature type="compositionally biased region" description="Low complexity" evidence="6">
    <location>
        <begin position="8"/>
        <end position="27"/>
    </location>
</feature>
<keyword evidence="3 7" id="KW-0812">Transmembrane</keyword>
<evidence type="ECO:0000256" key="7">
    <source>
        <dbReference type="SAM" id="Phobius"/>
    </source>
</evidence>
<gene>
    <name evidence="9" type="ORF">GCM10023082_65770</name>
</gene>
<dbReference type="InterPro" id="IPR000620">
    <property type="entry name" value="EamA_dom"/>
</dbReference>
<feature type="transmembrane region" description="Helical" evidence="7">
    <location>
        <begin position="130"/>
        <end position="149"/>
    </location>
</feature>
<feature type="transmembrane region" description="Helical" evidence="7">
    <location>
        <begin position="185"/>
        <end position="204"/>
    </location>
</feature>
<dbReference type="RefSeq" id="WP_345655684.1">
    <property type="nucleotide sequence ID" value="NZ_BAABEP010000107.1"/>
</dbReference>
<evidence type="ECO:0000313" key="9">
    <source>
        <dbReference type="EMBL" id="GAA3763201.1"/>
    </source>
</evidence>
<feature type="transmembrane region" description="Helical" evidence="7">
    <location>
        <begin position="100"/>
        <end position="118"/>
    </location>
</feature>
<feature type="transmembrane region" description="Helical" evidence="7">
    <location>
        <begin position="301"/>
        <end position="320"/>
    </location>
</feature>
<dbReference type="InterPro" id="IPR037185">
    <property type="entry name" value="EmrE-like"/>
</dbReference>
<feature type="domain" description="EamA" evidence="8">
    <location>
        <begin position="186"/>
        <end position="317"/>
    </location>
</feature>
<dbReference type="Pfam" id="PF00892">
    <property type="entry name" value="EamA"/>
    <property type="match status" value="2"/>
</dbReference>
<feature type="transmembrane region" description="Helical" evidence="7">
    <location>
        <begin position="276"/>
        <end position="295"/>
    </location>
</feature>
<evidence type="ECO:0000256" key="4">
    <source>
        <dbReference type="ARBA" id="ARBA00022989"/>
    </source>
</evidence>
<dbReference type="Proteomes" id="UP001499884">
    <property type="component" value="Unassembled WGS sequence"/>
</dbReference>
<comment type="similarity">
    <text evidence="2">Belongs to the EamA transporter family.</text>
</comment>
<dbReference type="PANTHER" id="PTHR32322:SF2">
    <property type="entry name" value="EAMA DOMAIN-CONTAINING PROTEIN"/>
    <property type="match status" value="1"/>
</dbReference>
<accession>A0ABP7GGI5</accession>
<feature type="region of interest" description="Disordered" evidence="6">
    <location>
        <begin position="1"/>
        <end position="27"/>
    </location>
</feature>
<feature type="transmembrane region" description="Helical" evidence="7">
    <location>
        <begin position="246"/>
        <end position="264"/>
    </location>
</feature>
<evidence type="ECO:0000256" key="3">
    <source>
        <dbReference type="ARBA" id="ARBA00022692"/>
    </source>
</evidence>
<keyword evidence="5 7" id="KW-0472">Membrane</keyword>
<dbReference type="SUPFAM" id="SSF103481">
    <property type="entry name" value="Multidrug resistance efflux transporter EmrE"/>
    <property type="match status" value="2"/>
</dbReference>
<feature type="domain" description="EamA" evidence="8">
    <location>
        <begin position="38"/>
        <end position="173"/>
    </location>
</feature>
<evidence type="ECO:0000256" key="2">
    <source>
        <dbReference type="ARBA" id="ARBA00007362"/>
    </source>
</evidence>
<evidence type="ECO:0000256" key="6">
    <source>
        <dbReference type="SAM" id="MobiDB-lite"/>
    </source>
</evidence>
<evidence type="ECO:0000313" key="10">
    <source>
        <dbReference type="Proteomes" id="UP001499884"/>
    </source>
</evidence>
<comment type="caution">
    <text evidence="9">The sequence shown here is derived from an EMBL/GenBank/DDBJ whole genome shotgun (WGS) entry which is preliminary data.</text>
</comment>
<sequence length="334" mass="35013">MTEKTTTRPRAATTAPATSAERAEAPAARSARRTKVLSIVAVVGAALLWSSSYAVTKEVLSDVGPLTIGALRFTFAALLLIAMTRLVARRRPIERPTGRQRLLTWLSGLLGITVYFILENFGVELSTASDASLIVASYPLMTMLLELAIFRIRMPVARIVAVLVAAAGAYLVVRNGAAVGGSQRWLGDILLLFGGMVWALYNLVSKLAGGRDAVSVTCHQMTAGAAGFLLASLFEASHWSVPSLTSSALLVYLAVGCSVGGFLLYNYGLQALKSSVAVNILNLVPAFGVLGAVLINGESVQLTQATGGIVIVGGVMLGLVDRGGGSLEPPEEQR</sequence>
<reference evidence="10" key="1">
    <citation type="journal article" date="2019" name="Int. J. Syst. Evol. Microbiol.">
        <title>The Global Catalogue of Microorganisms (GCM) 10K type strain sequencing project: providing services to taxonomists for standard genome sequencing and annotation.</title>
        <authorList>
            <consortium name="The Broad Institute Genomics Platform"/>
            <consortium name="The Broad Institute Genome Sequencing Center for Infectious Disease"/>
            <person name="Wu L."/>
            <person name="Ma J."/>
        </authorList>
    </citation>
    <scope>NUCLEOTIDE SEQUENCE [LARGE SCALE GENOMIC DNA]</scope>
    <source>
        <strain evidence="10">JCM 30846</strain>
    </source>
</reference>
<evidence type="ECO:0000259" key="8">
    <source>
        <dbReference type="Pfam" id="PF00892"/>
    </source>
</evidence>
<dbReference type="InterPro" id="IPR050638">
    <property type="entry name" value="AA-Vitamin_Transporters"/>
</dbReference>
<protein>
    <submittedName>
        <fullName evidence="9">DMT family transporter</fullName>
    </submittedName>
</protein>